<evidence type="ECO:0000313" key="2">
    <source>
        <dbReference type="Proteomes" id="UP001238334"/>
    </source>
</evidence>
<gene>
    <name evidence="1" type="ORF">QPJ95_14020</name>
</gene>
<name>A0A9Y2KW38_9RHOB</name>
<dbReference type="RefSeq" id="WP_270920770.1">
    <property type="nucleotide sequence ID" value="NZ_CP127247.1"/>
</dbReference>
<dbReference type="AlphaFoldDB" id="A0A9Y2KW38"/>
<reference evidence="1 2" key="1">
    <citation type="submission" date="2023-06" db="EMBL/GenBank/DDBJ databases">
        <title>Parasedimentitalea psychrophila sp. nov., a psychrophilic bacterium isolated from deep-sea sediment.</title>
        <authorList>
            <person name="Li A."/>
        </authorList>
    </citation>
    <scope>NUCLEOTIDE SEQUENCE [LARGE SCALE GENOMIC DNA]</scope>
    <source>
        <strain evidence="1 2">QS115</strain>
    </source>
</reference>
<evidence type="ECO:0000313" key="1">
    <source>
        <dbReference type="EMBL" id="WIY23758.1"/>
    </source>
</evidence>
<protein>
    <submittedName>
        <fullName evidence="1">Uncharacterized protein</fullName>
    </submittedName>
</protein>
<organism evidence="1 2">
    <name type="scientific">Parasedimentitalea psychrophila</name>
    <dbReference type="NCBI Taxonomy" id="2997337"/>
    <lineage>
        <taxon>Bacteria</taxon>
        <taxon>Pseudomonadati</taxon>
        <taxon>Pseudomonadota</taxon>
        <taxon>Alphaproteobacteria</taxon>
        <taxon>Rhodobacterales</taxon>
        <taxon>Paracoccaceae</taxon>
        <taxon>Parasedimentitalea</taxon>
    </lineage>
</organism>
<dbReference type="KEGG" id="ppso:QPJ95_14020"/>
<accession>A0A9Y2KW38</accession>
<keyword evidence="2" id="KW-1185">Reference proteome</keyword>
<dbReference type="EMBL" id="CP127247">
    <property type="protein sequence ID" value="WIY23758.1"/>
    <property type="molecule type" value="Genomic_DNA"/>
</dbReference>
<sequence>MANFSPQTMARNTVIALLREAREAGWVRAKFEIKPDGSVTVDAGMTTLEGGDDFLASDLRMGK</sequence>
<proteinExistence type="predicted"/>
<dbReference type="Proteomes" id="UP001238334">
    <property type="component" value="Chromosome"/>
</dbReference>